<dbReference type="EMBL" id="JAGMUX010000025">
    <property type="protein sequence ID" value="KAH7227156.1"/>
    <property type="molecule type" value="Genomic_DNA"/>
</dbReference>
<proteinExistence type="predicted"/>
<keyword evidence="4" id="KW-1185">Reference proteome</keyword>
<dbReference type="Proteomes" id="UP000720189">
    <property type="component" value="Unassembled WGS sequence"/>
</dbReference>
<feature type="compositionally biased region" description="Polar residues" evidence="2">
    <location>
        <begin position="460"/>
        <end position="487"/>
    </location>
</feature>
<name>A0A9P9JLT9_FUSRE</name>
<feature type="coiled-coil region" evidence="1">
    <location>
        <begin position="562"/>
        <end position="589"/>
    </location>
</feature>
<gene>
    <name evidence="3" type="ORF">BKA55DRAFT_697013</name>
</gene>
<organism evidence="3 4">
    <name type="scientific">Fusarium redolens</name>
    <dbReference type="NCBI Taxonomy" id="48865"/>
    <lineage>
        <taxon>Eukaryota</taxon>
        <taxon>Fungi</taxon>
        <taxon>Dikarya</taxon>
        <taxon>Ascomycota</taxon>
        <taxon>Pezizomycotina</taxon>
        <taxon>Sordariomycetes</taxon>
        <taxon>Hypocreomycetidae</taxon>
        <taxon>Hypocreales</taxon>
        <taxon>Nectriaceae</taxon>
        <taxon>Fusarium</taxon>
        <taxon>Fusarium redolens species complex</taxon>
    </lineage>
</organism>
<feature type="region of interest" description="Disordered" evidence="2">
    <location>
        <begin position="458"/>
        <end position="487"/>
    </location>
</feature>
<evidence type="ECO:0000313" key="4">
    <source>
        <dbReference type="Proteomes" id="UP000720189"/>
    </source>
</evidence>
<comment type="caution">
    <text evidence="3">The sequence shown here is derived from an EMBL/GenBank/DDBJ whole genome shotgun (WGS) entry which is preliminary data.</text>
</comment>
<accession>A0A9P9JLT9</accession>
<protein>
    <submittedName>
        <fullName evidence="3">Uncharacterized protein</fullName>
    </submittedName>
</protein>
<dbReference type="GeneID" id="70230278"/>
<evidence type="ECO:0000256" key="1">
    <source>
        <dbReference type="SAM" id="Coils"/>
    </source>
</evidence>
<keyword evidence="1" id="KW-0175">Coiled coil</keyword>
<reference evidence="3" key="1">
    <citation type="journal article" date="2021" name="Nat. Commun.">
        <title>Genetic determinants of endophytism in the Arabidopsis root mycobiome.</title>
        <authorList>
            <person name="Mesny F."/>
            <person name="Miyauchi S."/>
            <person name="Thiergart T."/>
            <person name="Pickel B."/>
            <person name="Atanasova L."/>
            <person name="Karlsson M."/>
            <person name="Huettel B."/>
            <person name="Barry K.W."/>
            <person name="Haridas S."/>
            <person name="Chen C."/>
            <person name="Bauer D."/>
            <person name="Andreopoulos W."/>
            <person name="Pangilinan J."/>
            <person name="LaButti K."/>
            <person name="Riley R."/>
            <person name="Lipzen A."/>
            <person name="Clum A."/>
            <person name="Drula E."/>
            <person name="Henrissat B."/>
            <person name="Kohler A."/>
            <person name="Grigoriev I.V."/>
            <person name="Martin F.M."/>
            <person name="Hacquard S."/>
        </authorList>
    </citation>
    <scope>NUCLEOTIDE SEQUENCE</scope>
    <source>
        <strain evidence="3">MPI-CAGE-AT-0023</strain>
    </source>
</reference>
<dbReference type="RefSeq" id="XP_046042587.1">
    <property type="nucleotide sequence ID" value="XM_046200324.1"/>
</dbReference>
<feature type="region of interest" description="Disordered" evidence="2">
    <location>
        <begin position="105"/>
        <end position="125"/>
    </location>
</feature>
<evidence type="ECO:0000256" key="2">
    <source>
        <dbReference type="SAM" id="MobiDB-lite"/>
    </source>
</evidence>
<evidence type="ECO:0000313" key="3">
    <source>
        <dbReference type="EMBL" id="KAH7227156.1"/>
    </source>
</evidence>
<feature type="compositionally biased region" description="Low complexity" evidence="2">
    <location>
        <begin position="105"/>
        <end position="119"/>
    </location>
</feature>
<sequence>MGPPMQNVCIPMHLDAFALSPKLCDPSRQSKIAPYTQPNYTALRLNSHLLQHDILDHVDFHNTQPATRNSRTADIGSSPPNNLLLHRMGVHLQWSLPRCYRTAAATGRTSSSSKAGSTADPAQPTFRKIPNRWLITRRLKTPTKPPPGVNPFQSWVVESDVVQKIKEIPAVIDLESGVSPFVSYDGADPQDPKTNDPASNPNLLNEQTEVFLGQKFDLQSWPGTTPRNYLPGGLTVMSSSNPYFADNALHNANVLSIIDNFSYPRNPNDSNPRDDNFSYLSNATCDYFVIGWHSDPNDDPFNTKLDPLSTSNLSTRLSDLMMQLSPKEAGDGGKFKNKQDPTRCLVHGAIYDVSYDFNNPPAQSVAEDGAKLFKPEAKTKIEPLSIGTTALDSILTFLDAHQHDSDQASPFGPGGSTLAHQIVELSQLLYAAGDQYDSRVQAQDMIAQQNFSKIDGGSRWSYSKGAQSQGSKQPLSNTGQPNIPSGDEQTILEQLNQKQLALDVATRKLSWLQWSLFAEWFKYKSQFIPTVGRSAVLKAYKDAVQPIKDSINGATNADGTVVTGLNSYIKSLNKEISDLQKKVDCKLSAREPYRLRSDPTLSIVGLDSGWPVDIMDTLQVLLDEELSKDITTAKTIFGSLSNPVPKDNSLDVTAAKILAECMATTNAGTTNGKTGAPKITGFQSWGNRNPFAPLFIEWEGLYYHIDKDVWDVELRPSPVGHPISQVRYVPGQTLLTADAANDAENQADFRTLNGRVMVLPQPTLNLETMVAQVLQNKSNVIPPDIDPAVLQQQIRKIKFLSAPLSGLTNHLITRVQGAHVKPNVRVQGQNVIPLTAADASEIGIDVGTLALVDAQSALTPYCSLMAFPLDDYPNNPFKPVTHGQMVLTKLNIVDKFGQAITMPDLNRRLVNQPKPPDAKIYPSLSDYLAPDIIQVDDGRGGKKKVLNTLFPTPDPVVEGSWPVSQFIQLTPAINQDARINGVFLTQDTIAPDKYSAWREATDFESPIWGWLVVNYADNGLQFFLGDGTFYREIRKGGVNGTNVSAKWLPYPAPKGNLVPSDAGTYQLSKLLDQLSPEVDTDGTYLQAFFDMINGAIQNMPFPPSSYSAYANAIVGKPLALVNAGWSIELAQPPLEPQFGSISSRPDSWKGELERYGFKLKIGDAARNFDGVVGYFLSSNAAAPGSESNTPDPQPVTEWDTLYTYFPREGNSQKGIQGISPGNYPVLNPYYLHPEPEKTADLVEAKNRKYLVTSLLVDPYTPIHGYSPILPAKSLTIPDWAVKVAMDKMHAFFHLGPSLVTSDVPPTYAEANASNPDKTPKNTVGLPVSGSKGTWTWLQPYAQNGYADDGTELSAEYATMGVNVDVGEVKFKPAPYTLLEGYLQLMGKLDNTGGT</sequence>
<dbReference type="OrthoDB" id="2992173at2759"/>